<dbReference type="GO" id="GO:0006508">
    <property type="term" value="P:proteolysis"/>
    <property type="evidence" value="ECO:0007669"/>
    <property type="project" value="UniProtKB-KW"/>
</dbReference>
<keyword evidence="8" id="KW-1185">Reference proteome</keyword>
<evidence type="ECO:0000256" key="2">
    <source>
        <dbReference type="ARBA" id="ARBA00022670"/>
    </source>
</evidence>
<proteinExistence type="inferred from homology"/>
<evidence type="ECO:0000256" key="4">
    <source>
        <dbReference type="ARBA" id="ARBA00022825"/>
    </source>
</evidence>
<sequence>MFNGNKGSESSSTQRDDQDRQWQLIEQLALEGAREQRKARRWGVVFKSLAFAYVFVALGLFWVSLGSKRVSTNEEHVALIRVDGVISADEPANANSIAGSLRKAFEEENAKAVIMAINSPGGSPVQAGYINDEIHRLKQKYPSKKVYSVISDIGASGGYYIAVAADEIYADKASLVGSIGVTASGFGFVDSLDKLGVERRHYTAGEHKAFLDPFSPVKASETEFWQGVLNTVHKQFVTVVQEGRGQKLMAPEEELYSGLIWSGEQAKALGLIDGLGSAGYVAREVIGVEDVIDYSRRSSPLAQLVEQLGLSVGRGISSALPGAMMQSSLERIKLQ</sequence>
<gene>
    <name evidence="7" type="ORF">GCM10007877_22310</name>
</gene>
<keyword evidence="4" id="KW-0720">Serine protease</keyword>
<keyword evidence="5" id="KW-0472">Membrane</keyword>
<keyword evidence="3" id="KW-0378">Hydrolase</keyword>
<dbReference type="PANTHER" id="PTHR42987">
    <property type="entry name" value="PEPTIDASE S49"/>
    <property type="match status" value="1"/>
</dbReference>
<dbReference type="Proteomes" id="UP001156870">
    <property type="component" value="Unassembled WGS sequence"/>
</dbReference>
<dbReference type="InterPro" id="IPR029045">
    <property type="entry name" value="ClpP/crotonase-like_dom_sf"/>
</dbReference>
<organism evidence="7 8">
    <name type="scientific">Marinibactrum halimedae</name>
    <dbReference type="NCBI Taxonomy" id="1444977"/>
    <lineage>
        <taxon>Bacteria</taxon>
        <taxon>Pseudomonadati</taxon>
        <taxon>Pseudomonadota</taxon>
        <taxon>Gammaproteobacteria</taxon>
        <taxon>Cellvibrionales</taxon>
        <taxon>Cellvibrionaceae</taxon>
        <taxon>Marinibactrum</taxon>
    </lineage>
</organism>
<evidence type="ECO:0000256" key="5">
    <source>
        <dbReference type="SAM" id="Phobius"/>
    </source>
</evidence>
<dbReference type="GO" id="GO:0008236">
    <property type="term" value="F:serine-type peptidase activity"/>
    <property type="evidence" value="ECO:0007669"/>
    <property type="project" value="UniProtKB-KW"/>
</dbReference>
<feature type="transmembrane region" description="Helical" evidence="5">
    <location>
        <begin position="44"/>
        <end position="65"/>
    </location>
</feature>
<dbReference type="Gene3D" id="6.20.330.10">
    <property type="match status" value="1"/>
</dbReference>
<comment type="similarity">
    <text evidence="1">Belongs to the peptidase S49 family.</text>
</comment>
<dbReference type="Gene3D" id="3.90.226.10">
    <property type="entry name" value="2-enoyl-CoA Hydratase, Chain A, domain 1"/>
    <property type="match status" value="1"/>
</dbReference>
<dbReference type="Pfam" id="PF01343">
    <property type="entry name" value="Peptidase_S49"/>
    <property type="match status" value="1"/>
</dbReference>
<dbReference type="CDD" id="cd07023">
    <property type="entry name" value="S49_Sppa_N_C"/>
    <property type="match status" value="1"/>
</dbReference>
<feature type="domain" description="Peptidase S49" evidence="6">
    <location>
        <begin position="142"/>
        <end position="282"/>
    </location>
</feature>
<reference evidence="7 8" key="1">
    <citation type="journal article" date="2014" name="Int. J. Syst. Evol. Microbiol.">
        <title>Complete genome sequence of Corynebacterium casei LMG S-19264T (=DSM 44701T), isolated from a smear-ripened cheese.</title>
        <authorList>
            <consortium name="US DOE Joint Genome Institute (JGI-PGF)"/>
            <person name="Walter F."/>
            <person name="Albersmeier A."/>
            <person name="Kalinowski J."/>
            <person name="Ruckert C."/>
        </authorList>
    </citation>
    <scope>NUCLEOTIDE SEQUENCE [LARGE SCALE GENOMIC DNA]</scope>
    <source>
        <strain evidence="7 8">NBRC 110095</strain>
    </source>
</reference>
<name>A0AA37TAL9_9GAMM</name>
<evidence type="ECO:0000313" key="8">
    <source>
        <dbReference type="Proteomes" id="UP001156870"/>
    </source>
</evidence>
<evidence type="ECO:0000313" key="7">
    <source>
        <dbReference type="EMBL" id="GLS26515.1"/>
    </source>
</evidence>
<accession>A0AA37TAL9</accession>
<keyword evidence="5" id="KW-0812">Transmembrane</keyword>
<keyword evidence="5" id="KW-1133">Transmembrane helix</keyword>
<dbReference type="InterPro" id="IPR047272">
    <property type="entry name" value="S49_SppA_C"/>
</dbReference>
<protein>
    <submittedName>
        <fullName evidence="7">Peptidase</fullName>
    </submittedName>
</protein>
<dbReference type="AlphaFoldDB" id="A0AA37TAL9"/>
<evidence type="ECO:0000259" key="6">
    <source>
        <dbReference type="Pfam" id="PF01343"/>
    </source>
</evidence>
<evidence type="ECO:0000256" key="1">
    <source>
        <dbReference type="ARBA" id="ARBA00008683"/>
    </source>
</evidence>
<dbReference type="InterPro" id="IPR002142">
    <property type="entry name" value="Peptidase_S49"/>
</dbReference>
<keyword evidence="2" id="KW-0645">Protease</keyword>
<dbReference type="PANTHER" id="PTHR42987:SF8">
    <property type="entry name" value="PROTEINASE"/>
    <property type="match status" value="1"/>
</dbReference>
<evidence type="ECO:0000256" key="3">
    <source>
        <dbReference type="ARBA" id="ARBA00022801"/>
    </source>
</evidence>
<dbReference type="EMBL" id="BSPD01000054">
    <property type="protein sequence ID" value="GLS26515.1"/>
    <property type="molecule type" value="Genomic_DNA"/>
</dbReference>
<comment type="caution">
    <text evidence="7">The sequence shown here is derived from an EMBL/GenBank/DDBJ whole genome shotgun (WGS) entry which is preliminary data.</text>
</comment>
<dbReference type="SUPFAM" id="SSF52096">
    <property type="entry name" value="ClpP/crotonase"/>
    <property type="match status" value="1"/>
</dbReference>